<keyword evidence="1" id="KW-0812">Transmembrane</keyword>
<dbReference type="Proteomes" id="UP000239990">
    <property type="component" value="Unassembled WGS sequence"/>
</dbReference>
<reference evidence="2 3" key="1">
    <citation type="submission" date="2018-02" db="EMBL/GenBank/DDBJ databases">
        <title>Draft Genome of Achromobacter spanius stain 6.</title>
        <authorList>
            <person name="Gunasekera T.S."/>
            <person name="Radwan O."/>
            <person name="Ruiz O.N."/>
        </authorList>
    </citation>
    <scope>NUCLEOTIDE SEQUENCE [LARGE SCALE GENOMIC DNA]</scope>
    <source>
        <strain evidence="2 3">6</strain>
    </source>
</reference>
<evidence type="ECO:0000313" key="3">
    <source>
        <dbReference type="Proteomes" id="UP000239990"/>
    </source>
</evidence>
<dbReference type="AlphaFoldDB" id="A0A2S5GI06"/>
<gene>
    <name evidence="2" type="ORF">C4E15_30010</name>
</gene>
<dbReference type="EMBL" id="PREU01000026">
    <property type="protein sequence ID" value="PPA72554.1"/>
    <property type="molecule type" value="Genomic_DNA"/>
</dbReference>
<accession>A0A2S5GI06</accession>
<keyword evidence="1" id="KW-0472">Membrane</keyword>
<evidence type="ECO:0000256" key="1">
    <source>
        <dbReference type="SAM" id="Phobius"/>
    </source>
</evidence>
<organism evidence="2 3">
    <name type="scientific">Achromobacter spanius</name>
    <dbReference type="NCBI Taxonomy" id="217203"/>
    <lineage>
        <taxon>Bacteria</taxon>
        <taxon>Pseudomonadati</taxon>
        <taxon>Pseudomonadota</taxon>
        <taxon>Betaproteobacteria</taxon>
        <taxon>Burkholderiales</taxon>
        <taxon>Alcaligenaceae</taxon>
        <taxon>Achromobacter</taxon>
    </lineage>
</organism>
<comment type="caution">
    <text evidence="2">The sequence shown here is derived from an EMBL/GenBank/DDBJ whole genome shotgun (WGS) entry which is preliminary data.</text>
</comment>
<proteinExistence type="predicted"/>
<name>A0A2S5GI06_9BURK</name>
<evidence type="ECO:0000313" key="2">
    <source>
        <dbReference type="EMBL" id="PPA72554.1"/>
    </source>
</evidence>
<keyword evidence="1" id="KW-1133">Transmembrane helix</keyword>
<dbReference type="RefSeq" id="WP_104145960.1">
    <property type="nucleotide sequence ID" value="NZ_PREU01000026.1"/>
</dbReference>
<sequence length="76" mass="7945">MNATSASAPRPAVVAKVTTPAIITRRLADMVAPRDHAGKGGWDNNASIPPSAWVYAALFAFAFLVVLPWLGHAGGF</sequence>
<dbReference type="OrthoDB" id="8667022at2"/>
<protein>
    <submittedName>
        <fullName evidence="2">Uncharacterized protein</fullName>
    </submittedName>
</protein>
<feature type="transmembrane region" description="Helical" evidence="1">
    <location>
        <begin position="52"/>
        <end position="70"/>
    </location>
</feature>